<accession>A0A3G8XGX2</accession>
<organism evidence="1 2">
    <name type="scientific">Kaistella carnis</name>
    <dbReference type="NCBI Taxonomy" id="1241979"/>
    <lineage>
        <taxon>Bacteria</taxon>
        <taxon>Pseudomonadati</taxon>
        <taxon>Bacteroidota</taxon>
        <taxon>Flavobacteriia</taxon>
        <taxon>Flavobacteriales</taxon>
        <taxon>Weeksellaceae</taxon>
        <taxon>Chryseobacterium group</taxon>
        <taxon>Kaistella</taxon>
    </lineage>
</organism>
<name>A0A3G8XGX2_9FLAO</name>
<keyword evidence="2" id="KW-1185">Reference proteome</keyword>
<evidence type="ECO:0008006" key="3">
    <source>
        <dbReference type="Google" id="ProtNLM"/>
    </source>
</evidence>
<dbReference type="Proteomes" id="UP000270185">
    <property type="component" value="Chromosome"/>
</dbReference>
<dbReference type="OrthoDB" id="4205621at2"/>
<sequence length="125" mass="14790">MKEKLNDIPAIRLLKNKNGESFFERGKIRTDFKIKTKELWFANEIDAWQIRAHKAPRKQFVITLSGNLKFTTSDDKTFIIEPGIVLLAEDIEGEGHEWEMIEGYETWHRIYIPLVDDSDIYFEKE</sequence>
<protein>
    <recommendedName>
        <fullName evidence="3">Cupin domain-containing protein</fullName>
    </recommendedName>
</protein>
<dbReference type="AlphaFoldDB" id="A0A3G8XGX2"/>
<proteinExistence type="predicted"/>
<dbReference type="RefSeq" id="WP_125023318.1">
    <property type="nucleotide sequence ID" value="NZ_CP034159.1"/>
</dbReference>
<gene>
    <name evidence="1" type="ORF">EIB73_05235</name>
</gene>
<dbReference type="EMBL" id="CP034159">
    <property type="protein sequence ID" value="AZI32630.1"/>
    <property type="molecule type" value="Genomic_DNA"/>
</dbReference>
<dbReference type="KEGG" id="ccas:EIB73_05235"/>
<evidence type="ECO:0000313" key="2">
    <source>
        <dbReference type="Proteomes" id="UP000270185"/>
    </source>
</evidence>
<evidence type="ECO:0000313" key="1">
    <source>
        <dbReference type="EMBL" id="AZI32630.1"/>
    </source>
</evidence>
<reference evidence="2" key="1">
    <citation type="submission" date="2018-11" db="EMBL/GenBank/DDBJ databases">
        <title>Proposal to divide the Flavobacteriaceae and reorganize its genera based on Amino Acid Identity values calculated from whole genome sequences.</title>
        <authorList>
            <person name="Nicholson A.C."/>
            <person name="Gulvik C.A."/>
            <person name="Whitney A.M."/>
            <person name="Humrighouse B.W."/>
            <person name="Bell M."/>
            <person name="Holmes B."/>
            <person name="Steigerwalt A.G."/>
            <person name="Villarma A."/>
            <person name="Sheth M."/>
            <person name="Batra D."/>
            <person name="Pryor J."/>
            <person name="Bernardet J.-F."/>
            <person name="Hugo C."/>
            <person name="Kampfer P."/>
            <person name="Newman J.D."/>
            <person name="McQuiston J.R."/>
        </authorList>
    </citation>
    <scope>NUCLEOTIDE SEQUENCE [LARGE SCALE GENOMIC DNA]</scope>
    <source>
        <strain evidence="2">G0081</strain>
    </source>
</reference>